<evidence type="ECO:0000313" key="2">
    <source>
        <dbReference type="Proteomes" id="UP000184356"/>
    </source>
</evidence>
<dbReference type="GeneID" id="63761560"/>
<organism evidence="1 2">
    <name type="scientific">Aspergillus sydowii CBS 593.65</name>
    <dbReference type="NCBI Taxonomy" id="1036612"/>
    <lineage>
        <taxon>Eukaryota</taxon>
        <taxon>Fungi</taxon>
        <taxon>Dikarya</taxon>
        <taxon>Ascomycota</taxon>
        <taxon>Pezizomycotina</taxon>
        <taxon>Eurotiomycetes</taxon>
        <taxon>Eurotiomycetidae</taxon>
        <taxon>Eurotiales</taxon>
        <taxon>Aspergillaceae</taxon>
        <taxon>Aspergillus</taxon>
        <taxon>Aspergillus subgen. Nidulantes</taxon>
    </lineage>
</organism>
<dbReference type="VEuPathDB" id="FungiDB:ASPSYDRAFT_36940"/>
<sequence>MQGYVNIYVAWGKSHDYRQQPHWALLIAPLGGIKCTVYHITGGPEEYAHEMEIDKTLYDSSLTYLHKIACIPAKKQKFVYRATQDVAPQRCHTWLVDVLAELEWEGLLWPGLTECYRCFVCPSVWEMSTRDFGAPDYISSADLVDLAEDVKEQGLNGLEFCTCFF</sequence>
<dbReference type="Proteomes" id="UP000184356">
    <property type="component" value="Unassembled WGS sequence"/>
</dbReference>
<keyword evidence="2" id="KW-1185">Reference proteome</keyword>
<proteinExistence type="predicted"/>
<dbReference type="EMBL" id="KV878599">
    <property type="protein sequence ID" value="OJJ52846.1"/>
    <property type="molecule type" value="Genomic_DNA"/>
</dbReference>
<protein>
    <submittedName>
        <fullName evidence="1">Uncharacterized protein</fullName>
    </submittedName>
</protein>
<evidence type="ECO:0000313" key="1">
    <source>
        <dbReference type="EMBL" id="OJJ52846.1"/>
    </source>
</evidence>
<reference evidence="2" key="1">
    <citation type="journal article" date="2017" name="Genome Biol.">
        <title>Comparative genomics reveals high biological diversity and specific adaptations in the industrially and medically important fungal genus Aspergillus.</title>
        <authorList>
            <person name="de Vries R.P."/>
            <person name="Riley R."/>
            <person name="Wiebenga A."/>
            <person name="Aguilar-Osorio G."/>
            <person name="Amillis S."/>
            <person name="Uchima C.A."/>
            <person name="Anderluh G."/>
            <person name="Asadollahi M."/>
            <person name="Askin M."/>
            <person name="Barry K."/>
            <person name="Battaglia E."/>
            <person name="Bayram O."/>
            <person name="Benocci T."/>
            <person name="Braus-Stromeyer S.A."/>
            <person name="Caldana C."/>
            <person name="Canovas D."/>
            <person name="Cerqueira G.C."/>
            <person name="Chen F."/>
            <person name="Chen W."/>
            <person name="Choi C."/>
            <person name="Clum A."/>
            <person name="Dos Santos R.A."/>
            <person name="Damasio A.R."/>
            <person name="Diallinas G."/>
            <person name="Emri T."/>
            <person name="Fekete E."/>
            <person name="Flipphi M."/>
            <person name="Freyberg S."/>
            <person name="Gallo A."/>
            <person name="Gournas C."/>
            <person name="Habgood R."/>
            <person name="Hainaut M."/>
            <person name="Harispe M.L."/>
            <person name="Henrissat B."/>
            <person name="Hilden K.S."/>
            <person name="Hope R."/>
            <person name="Hossain A."/>
            <person name="Karabika E."/>
            <person name="Karaffa L."/>
            <person name="Karanyi Z."/>
            <person name="Krasevec N."/>
            <person name="Kuo A."/>
            <person name="Kusch H."/>
            <person name="LaButti K."/>
            <person name="Lagendijk E.L."/>
            <person name="Lapidus A."/>
            <person name="Levasseur A."/>
            <person name="Lindquist E."/>
            <person name="Lipzen A."/>
            <person name="Logrieco A.F."/>
            <person name="MacCabe A."/>
            <person name="Maekelae M.R."/>
            <person name="Malavazi I."/>
            <person name="Melin P."/>
            <person name="Meyer V."/>
            <person name="Mielnichuk N."/>
            <person name="Miskei M."/>
            <person name="Molnar A.P."/>
            <person name="Mule G."/>
            <person name="Ngan C.Y."/>
            <person name="Orejas M."/>
            <person name="Orosz E."/>
            <person name="Ouedraogo J.P."/>
            <person name="Overkamp K.M."/>
            <person name="Park H.-S."/>
            <person name="Perrone G."/>
            <person name="Piumi F."/>
            <person name="Punt P.J."/>
            <person name="Ram A.F."/>
            <person name="Ramon A."/>
            <person name="Rauscher S."/>
            <person name="Record E."/>
            <person name="Riano-Pachon D.M."/>
            <person name="Robert V."/>
            <person name="Roehrig J."/>
            <person name="Ruller R."/>
            <person name="Salamov A."/>
            <person name="Salih N.S."/>
            <person name="Samson R.A."/>
            <person name="Sandor E."/>
            <person name="Sanguinetti M."/>
            <person name="Schuetze T."/>
            <person name="Sepcic K."/>
            <person name="Shelest E."/>
            <person name="Sherlock G."/>
            <person name="Sophianopoulou V."/>
            <person name="Squina F.M."/>
            <person name="Sun H."/>
            <person name="Susca A."/>
            <person name="Todd R.B."/>
            <person name="Tsang A."/>
            <person name="Unkles S.E."/>
            <person name="van de Wiele N."/>
            <person name="van Rossen-Uffink D."/>
            <person name="Oliveira J.V."/>
            <person name="Vesth T.C."/>
            <person name="Visser J."/>
            <person name="Yu J.-H."/>
            <person name="Zhou M."/>
            <person name="Andersen M.R."/>
            <person name="Archer D.B."/>
            <person name="Baker S.E."/>
            <person name="Benoit I."/>
            <person name="Brakhage A.A."/>
            <person name="Braus G.H."/>
            <person name="Fischer R."/>
            <person name="Frisvad J.C."/>
            <person name="Goldman G.H."/>
            <person name="Houbraken J."/>
            <person name="Oakley B."/>
            <person name="Pocsi I."/>
            <person name="Scazzocchio C."/>
            <person name="Seiboth B."/>
            <person name="vanKuyk P.A."/>
            <person name="Wortman J."/>
            <person name="Dyer P.S."/>
            <person name="Grigoriev I.V."/>
        </authorList>
    </citation>
    <scope>NUCLEOTIDE SEQUENCE [LARGE SCALE GENOMIC DNA]</scope>
    <source>
        <strain evidence="2">CBS 593.65</strain>
    </source>
</reference>
<name>A0A1L9T0A6_9EURO</name>
<dbReference type="RefSeq" id="XP_040696652.1">
    <property type="nucleotide sequence ID" value="XM_040845487.1"/>
</dbReference>
<accession>A0A1L9T0A6</accession>
<gene>
    <name evidence="1" type="ORF">ASPSYDRAFT_36940</name>
</gene>
<dbReference type="AlphaFoldDB" id="A0A1L9T0A6"/>
<dbReference type="OrthoDB" id="5296964at2759"/>